<gene>
    <name evidence="3" type="ORF">SAMN04324258_0623</name>
</gene>
<evidence type="ECO:0000313" key="3">
    <source>
        <dbReference type="EMBL" id="SKC39483.1"/>
    </source>
</evidence>
<organism evidence="3 4">
    <name type="scientific">Krasilnikoviella flava</name>
    <dbReference type="NCBI Taxonomy" id="526729"/>
    <lineage>
        <taxon>Bacteria</taxon>
        <taxon>Bacillati</taxon>
        <taxon>Actinomycetota</taxon>
        <taxon>Actinomycetes</taxon>
        <taxon>Micrococcales</taxon>
        <taxon>Promicromonosporaceae</taxon>
        <taxon>Krasilnikoviella</taxon>
    </lineage>
</organism>
<name>A0A1T5IKH9_9MICO</name>
<feature type="region of interest" description="Disordered" evidence="1">
    <location>
        <begin position="350"/>
        <end position="404"/>
    </location>
</feature>
<accession>A0A1T5IKH9</accession>
<protein>
    <recommendedName>
        <fullName evidence="2">DUF4037 domain-containing protein</fullName>
    </recommendedName>
</protein>
<proteinExistence type="predicted"/>
<dbReference type="AlphaFoldDB" id="A0A1T5IKH9"/>
<keyword evidence="4" id="KW-1185">Reference proteome</keyword>
<feature type="compositionally biased region" description="Low complexity" evidence="1">
    <location>
        <begin position="351"/>
        <end position="364"/>
    </location>
</feature>
<dbReference type="InterPro" id="IPR025117">
    <property type="entry name" value="DUF4037"/>
</dbReference>
<evidence type="ECO:0000313" key="4">
    <source>
        <dbReference type="Proteomes" id="UP000189777"/>
    </source>
</evidence>
<dbReference type="Proteomes" id="UP000189777">
    <property type="component" value="Unassembled WGS sequence"/>
</dbReference>
<dbReference type="EMBL" id="FUZQ01000001">
    <property type="protein sequence ID" value="SKC39483.1"/>
    <property type="molecule type" value="Genomic_DNA"/>
</dbReference>
<feature type="domain" description="DUF4037" evidence="2">
    <location>
        <begin position="135"/>
        <end position="233"/>
    </location>
</feature>
<evidence type="ECO:0000259" key="2">
    <source>
        <dbReference type="Pfam" id="PF13228"/>
    </source>
</evidence>
<sequence length="404" mass="43359">MTPGWQHGGVTTGIGLARAYYDDVVRPLLEAWRPGLPHAAARLGSGSDVLGLDDETSRDHDWGLRLTLLVDEPDVATVDAQLEATLPAEHRGLPTRFATTWEPVVRHRVEVATPRGFARSRLGLDPVTDLDAAGWLSLTGQSVLEVTAGAVFHDGPGELTAIRETLRWYPHDLWLHVLAAEWARVGQELPFVGRTGVRGDDAGSRVLTARLAGSLLRLGLLLERRWPPYPKWLGTAFAGTPSAAAAGPHLDRALAAGTWQERDAALGDACDALHERQRDVGLPALDGPATEPFFGRPSRGLRGLPEVLRDAAGDAVRGLPAAVEQWVDAVDVLMDGRRRVALTRAAVGEAPSVEPVETPEVVSTGSTDEAPGQASARACSSSKLPVTRKVMRRATETPWSPNRS</sequence>
<dbReference type="STRING" id="526729.SAMN04324258_0623"/>
<evidence type="ECO:0000256" key="1">
    <source>
        <dbReference type="SAM" id="MobiDB-lite"/>
    </source>
</evidence>
<dbReference type="Pfam" id="PF13228">
    <property type="entry name" value="DUF4037"/>
    <property type="match status" value="1"/>
</dbReference>
<reference evidence="3 4" key="1">
    <citation type="submission" date="2017-02" db="EMBL/GenBank/DDBJ databases">
        <authorList>
            <person name="Peterson S.W."/>
        </authorList>
    </citation>
    <scope>NUCLEOTIDE SEQUENCE [LARGE SCALE GENOMIC DNA]</scope>
    <source>
        <strain evidence="3 4">DSM 21481</strain>
    </source>
</reference>